<dbReference type="InterPro" id="IPR045851">
    <property type="entry name" value="AMP-bd_C_sf"/>
</dbReference>
<evidence type="ECO:0000256" key="3">
    <source>
        <dbReference type="ARBA" id="ARBA00022553"/>
    </source>
</evidence>
<dbReference type="SUPFAM" id="SSF47336">
    <property type="entry name" value="ACP-like"/>
    <property type="match status" value="1"/>
</dbReference>
<evidence type="ECO:0000256" key="1">
    <source>
        <dbReference type="ARBA" id="ARBA00001957"/>
    </source>
</evidence>
<keyword evidence="6" id="KW-1185">Reference proteome</keyword>
<evidence type="ECO:0000313" key="6">
    <source>
        <dbReference type="Proteomes" id="UP000464657"/>
    </source>
</evidence>
<accession>A0A7L4ZG56</accession>
<dbReference type="InterPro" id="IPR001242">
    <property type="entry name" value="Condensation_dom"/>
</dbReference>
<dbReference type="EMBL" id="CP019288">
    <property type="protein sequence ID" value="QHI35401.1"/>
    <property type="molecule type" value="Genomic_DNA"/>
</dbReference>
<gene>
    <name evidence="5" type="primary">ppsC</name>
    <name evidence="5" type="ORF">IMCC3317_07470</name>
</gene>
<organism evidence="5 6">
    <name type="scientific">Kordia antarctica</name>
    <dbReference type="NCBI Taxonomy" id="1218801"/>
    <lineage>
        <taxon>Bacteria</taxon>
        <taxon>Pseudomonadati</taxon>
        <taxon>Bacteroidota</taxon>
        <taxon>Flavobacteriia</taxon>
        <taxon>Flavobacteriales</taxon>
        <taxon>Flavobacteriaceae</taxon>
        <taxon>Kordia</taxon>
    </lineage>
</organism>
<dbReference type="GO" id="GO:0005737">
    <property type="term" value="C:cytoplasm"/>
    <property type="evidence" value="ECO:0007669"/>
    <property type="project" value="TreeGrafter"/>
</dbReference>
<dbReference type="CDD" id="cd19531">
    <property type="entry name" value="LCL_NRPS-like"/>
    <property type="match status" value="1"/>
</dbReference>
<dbReference type="Pfam" id="PF18563">
    <property type="entry name" value="TubC_N"/>
    <property type="match status" value="1"/>
</dbReference>
<keyword evidence="5" id="KW-0808">Transferase</keyword>
<dbReference type="CDD" id="cd05930">
    <property type="entry name" value="A_NRPS"/>
    <property type="match status" value="1"/>
</dbReference>
<dbReference type="Pfam" id="PF00550">
    <property type="entry name" value="PP-binding"/>
    <property type="match status" value="1"/>
</dbReference>
<dbReference type="GO" id="GO:0044550">
    <property type="term" value="P:secondary metabolite biosynthetic process"/>
    <property type="evidence" value="ECO:0007669"/>
    <property type="project" value="TreeGrafter"/>
</dbReference>
<dbReference type="KEGG" id="kan:IMCC3317_07470"/>
<dbReference type="PROSITE" id="PS00455">
    <property type="entry name" value="AMP_BINDING"/>
    <property type="match status" value="1"/>
</dbReference>
<dbReference type="NCBIfam" id="TIGR01733">
    <property type="entry name" value="AA-adenyl-dom"/>
    <property type="match status" value="1"/>
</dbReference>
<dbReference type="Gene3D" id="1.10.1200.10">
    <property type="entry name" value="ACP-like"/>
    <property type="match status" value="1"/>
</dbReference>
<sequence length="1121" mass="128387">MNNLQQLFKKLNTENILLEVVDDELKIFSKSGTIENDIITQIKIHKSEIIQQLKKSTGLGAIKIPVAPKMKNYPLSNAQQRLWMISKFKEASIAYNIPMCIPVKITDVTSFKKALQLVVARHEILRTIFKEDIELDEVRQWIIPAEEVALTIEHKDLRKMPAEDKQHFIKEYAANDALTPFNLESDLLFRATLLQITEDDFVLSLTMHHIISDEWSVEVMFKDVMEFYKADTANKEPKLSPLRIQYKEYTLWQLSKLKSEVGATQKKFWLAQLSGELPVLDLPSNKKRPLMKTYNGHSFKSYLSKETTADIKKFSQKQESSLFIYLVSISTILLHKYTVSKDIIVGTPISERNHVDLKDQIGFYINTLVLRNQVDSNKDFIAFYDQIKASTLVAYEHSDYPFDSLIENLGTKRDISRNPIFDIMLTMQDSEAQETEFDATQTDTIWDNGACVSKFDVSLTFKEEDGYLSYTLDYNTDVYDKKMIQQFMRHFKSLLKATLDNSTKKIANIEYLSKEEQNYLLYELNNTKTDYPKNNTIVELFDEQVQKTPNDIALVYEEKQLTYQEVNKLSNQIANYIHQNYAPKPDEIIAIHLERSEWLIVAILGILKTGAAYVPIDFHYPKDRIEYMMNDSQAKAIINQKILEDFIENKEKYKKTNSKDNAKENNLAYVIYTSGSTGKPKGVMIENRSLINYNEYFTKTFKISNKDSSVMSASISFDGVLTAVFGCLLSGATLHIVKEDLIVATDRFIDYLIHHKISFLKGTPILLNLLINNDKFSELLEKGNLKLLISGGDNAIFSDIKQLVNIQGLQIINHFGPTESTIGATVQEINADVVDRNNVIAIGSPISNTQLYILGENNDLLPEGVVGEICISGDGLARGYINNPKLTAEKFIQHPFLKGQRLYKTGDFGQWLSDKSIKFSGRKDDQVKVRGYRIELGEIEKAISTINEIKQCVVIAKNSEDLVAYYICEEIVDEIAIRTTLMKRLPAYMIPNFFVKLKEFPLNANLKIDKKQLPNPQALALEKPRIYVAPSTKTERELVAIWEELFNIENIGIEEDFFLLGGQSILGIKLISRIHKRLGVHIELKDIFSERTIASIAEYIETSIQLDAQEIEEETERKLIF</sequence>
<dbReference type="Pfam" id="PF00668">
    <property type="entry name" value="Condensation"/>
    <property type="match status" value="1"/>
</dbReference>
<dbReference type="Proteomes" id="UP000464657">
    <property type="component" value="Chromosome"/>
</dbReference>
<dbReference type="InterPro" id="IPR020459">
    <property type="entry name" value="AMP-binding"/>
</dbReference>
<dbReference type="Gene3D" id="3.40.50.12780">
    <property type="entry name" value="N-terminal domain of ligase-like"/>
    <property type="match status" value="1"/>
</dbReference>
<dbReference type="PROSITE" id="PS50075">
    <property type="entry name" value="CARRIER"/>
    <property type="match status" value="1"/>
</dbReference>
<dbReference type="InterPro" id="IPR041464">
    <property type="entry name" value="TubC_N"/>
</dbReference>
<dbReference type="PANTHER" id="PTHR45527:SF1">
    <property type="entry name" value="FATTY ACID SYNTHASE"/>
    <property type="match status" value="1"/>
</dbReference>
<dbReference type="InterPro" id="IPR000873">
    <property type="entry name" value="AMP-dep_synth/lig_dom"/>
</dbReference>
<dbReference type="Gene3D" id="1.10.10.1830">
    <property type="entry name" value="Non-ribosomal peptide synthase, adenylation domain"/>
    <property type="match status" value="1"/>
</dbReference>
<dbReference type="GO" id="GO:0016746">
    <property type="term" value="F:acyltransferase activity"/>
    <property type="evidence" value="ECO:0007669"/>
    <property type="project" value="UniProtKB-KW"/>
</dbReference>
<keyword evidence="3" id="KW-0597">Phosphoprotein</keyword>
<dbReference type="GO" id="GO:0031177">
    <property type="term" value="F:phosphopantetheine binding"/>
    <property type="evidence" value="ECO:0007669"/>
    <property type="project" value="TreeGrafter"/>
</dbReference>
<dbReference type="EC" id="2.3.1.-" evidence="5"/>
<dbReference type="SUPFAM" id="SSF56801">
    <property type="entry name" value="Acetyl-CoA synthetase-like"/>
    <property type="match status" value="1"/>
</dbReference>
<keyword evidence="2" id="KW-0596">Phosphopantetheine</keyword>
<dbReference type="Pfam" id="PF00501">
    <property type="entry name" value="AMP-binding"/>
    <property type="match status" value="1"/>
</dbReference>
<evidence type="ECO:0000256" key="2">
    <source>
        <dbReference type="ARBA" id="ARBA00022450"/>
    </source>
</evidence>
<proteinExistence type="predicted"/>
<dbReference type="SUPFAM" id="SSF52777">
    <property type="entry name" value="CoA-dependent acyltransferases"/>
    <property type="match status" value="2"/>
</dbReference>
<dbReference type="PANTHER" id="PTHR45527">
    <property type="entry name" value="NONRIBOSOMAL PEPTIDE SYNTHETASE"/>
    <property type="match status" value="1"/>
</dbReference>
<name>A0A7L4ZG56_9FLAO</name>
<feature type="domain" description="Carrier" evidence="4">
    <location>
        <begin position="1029"/>
        <end position="1104"/>
    </location>
</feature>
<dbReference type="InterPro" id="IPR023213">
    <property type="entry name" value="CAT-like_dom_sf"/>
</dbReference>
<protein>
    <submittedName>
        <fullName evidence="5">Plipastatin synthase subunit C</fullName>
        <ecNumber evidence="5">2.3.1.-</ecNumber>
    </submittedName>
</protein>
<comment type="cofactor">
    <cofactor evidence="1">
        <name>pantetheine 4'-phosphate</name>
        <dbReference type="ChEBI" id="CHEBI:47942"/>
    </cofactor>
</comment>
<dbReference type="InterPro" id="IPR009081">
    <property type="entry name" value="PP-bd_ACP"/>
</dbReference>
<dbReference type="InterPro" id="IPR044894">
    <property type="entry name" value="TubC_N_sf"/>
</dbReference>
<dbReference type="Gene3D" id="3.30.300.30">
    <property type="match status" value="1"/>
</dbReference>
<reference evidence="5 6" key="1">
    <citation type="journal article" date="2013" name="Int. J. Syst. Evol. Microbiol.">
        <title>Kordia antarctica sp. nov., isolated from Antarctic seawater.</title>
        <authorList>
            <person name="Baek K."/>
            <person name="Choi A."/>
            <person name="Kang I."/>
            <person name="Lee K."/>
            <person name="Cho J.C."/>
        </authorList>
    </citation>
    <scope>NUCLEOTIDE SEQUENCE [LARGE SCALE GENOMIC DNA]</scope>
    <source>
        <strain evidence="5 6">IMCC3317</strain>
    </source>
</reference>
<dbReference type="GO" id="GO:0043041">
    <property type="term" value="P:amino acid activation for nonribosomal peptide biosynthetic process"/>
    <property type="evidence" value="ECO:0007669"/>
    <property type="project" value="TreeGrafter"/>
</dbReference>
<dbReference type="InterPro" id="IPR020845">
    <property type="entry name" value="AMP-binding_CS"/>
</dbReference>
<evidence type="ECO:0000313" key="5">
    <source>
        <dbReference type="EMBL" id="QHI35401.1"/>
    </source>
</evidence>
<dbReference type="Gene3D" id="3.30.559.10">
    <property type="entry name" value="Chloramphenicol acetyltransferase-like domain"/>
    <property type="match status" value="1"/>
</dbReference>
<dbReference type="RefSeq" id="WP_160128144.1">
    <property type="nucleotide sequence ID" value="NZ_CP019288.1"/>
</dbReference>
<dbReference type="AlphaFoldDB" id="A0A7L4ZG56"/>
<evidence type="ECO:0000259" key="4">
    <source>
        <dbReference type="PROSITE" id="PS50075"/>
    </source>
</evidence>
<dbReference type="FunFam" id="3.40.50.980:FF:000001">
    <property type="entry name" value="Non-ribosomal peptide synthetase"/>
    <property type="match status" value="1"/>
</dbReference>
<dbReference type="OrthoDB" id="9778690at2"/>
<dbReference type="PRINTS" id="PR00154">
    <property type="entry name" value="AMPBINDING"/>
</dbReference>
<keyword evidence="5" id="KW-0012">Acyltransferase</keyword>
<dbReference type="FunFam" id="1.10.1200.10:FF:000005">
    <property type="entry name" value="Nonribosomal peptide synthetase 1"/>
    <property type="match status" value="1"/>
</dbReference>
<dbReference type="InterPro" id="IPR036736">
    <property type="entry name" value="ACP-like_sf"/>
</dbReference>
<dbReference type="InterPro" id="IPR010071">
    <property type="entry name" value="AA_adenyl_dom"/>
</dbReference>
<dbReference type="Gene3D" id="3.30.559.30">
    <property type="entry name" value="Nonribosomal peptide synthetase, condensation domain"/>
    <property type="match status" value="1"/>
</dbReference>
<dbReference type="InterPro" id="IPR042099">
    <property type="entry name" value="ANL_N_sf"/>
</dbReference>